<evidence type="ECO:0000259" key="2">
    <source>
        <dbReference type="Pfam" id="PF13349"/>
    </source>
</evidence>
<dbReference type="OrthoDB" id="4331847at2"/>
<feature type="region of interest" description="Disordered" evidence="1">
    <location>
        <begin position="186"/>
        <end position="218"/>
    </location>
</feature>
<name>A0A5C4JBE9_9ACTN</name>
<evidence type="ECO:0000256" key="1">
    <source>
        <dbReference type="SAM" id="MobiDB-lite"/>
    </source>
</evidence>
<proteinExistence type="predicted"/>
<evidence type="ECO:0000313" key="3">
    <source>
        <dbReference type="EMBL" id="TMQ96670.1"/>
    </source>
</evidence>
<feature type="domain" description="DUF4097" evidence="2">
    <location>
        <begin position="91"/>
        <end position="214"/>
    </location>
</feature>
<evidence type="ECO:0000313" key="4">
    <source>
        <dbReference type="Proteomes" id="UP000309174"/>
    </source>
</evidence>
<comment type="caution">
    <text evidence="3">The sequence shown here is derived from an EMBL/GenBank/DDBJ whole genome shotgun (WGS) entry which is preliminary data.</text>
</comment>
<accession>A0A5C4JBE9</accession>
<keyword evidence="4" id="KW-1185">Reference proteome</keyword>
<dbReference type="RefSeq" id="WP_138646860.1">
    <property type="nucleotide sequence ID" value="NZ_VCKW01000107.1"/>
</dbReference>
<dbReference type="AlphaFoldDB" id="A0A5C4JBE9"/>
<reference evidence="3 4" key="1">
    <citation type="submission" date="2019-05" db="EMBL/GenBank/DDBJ databases">
        <title>Draft genome sequence of Actinomadura sp. 14C53.</title>
        <authorList>
            <person name="Saricaoglu S."/>
            <person name="Isik K."/>
        </authorList>
    </citation>
    <scope>NUCLEOTIDE SEQUENCE [LARGE SCALE GENOMIC DNA]</scope>
    <source>
        <strain evidence="3 4">14C53</strain>
    </source>
</reference>
<dbReference type="EMBL" id="VCKW01000107">
    <property type="protein sequence ID" value="TMQ96670.1"/>
    <property type="molecule type" value="Genomic_DNA"/>
</dbReference>
<protein>
    <submittedName>
        <fullName evidence="3">DUF4097 domain-containing protein</fullName>
    </submittedName>
</protein>
<organism evidence="3 4">
    <name type="scientific">Actinomadura soli</name>
    <dbReference type="NCBI Taxonomy" id="2508997"/>
    <lineage>
        <taxon>Bacteria</taxon>
        <taxon>Bacillati</taxon>
        <taxon>Actinomycetota</taxon>
        <taxon>Actinomycetes</taxon>
        <taxon>Streptosporangiales</taxon>
        <taxon>Thermomonosporaceae</taxon>
        <taxon>Actinomadura</taxon>
    </lineage>
</organism>
<dbReference type="Pfam" id="PF13349">
    <property type="entry name" value="DUF4097"/>
    <property type="match status" value="1"/>
</dbReference>
<gene>
    <name evidence="3" type="ORF">ETD83_21080</name>
</gene>
<dbReference type="Proteomes" id="UP000309174">
    <property type="component" value="Unassembled WGS sequence"/>
</dbReference>
<sequence>MAFASTFDDDAALNGEIKAVRIDNIDSGSVTLRGGASKASLHRTVEYRGDKPTRQTHRVENGILKLRDCGNNCSVRYTIDLPGRVPVDGATDSGSIKLSKVGAVNVSTDSGSIHLDDVAGSVNAKTDNGKIEGRGLKGDGIDARTDNGKITLTLGKPQNIRAVTSNGGVTVTVPAGRYRVSARTDNGDRTIGIPDDASAPHRLDLTTDNGDINVRPAA</sequence>
<dbReference type="InterPro" id="IPR025164">
    <property type="entry name" value="Toastrack_DUF4097"/>
</dbReference>